<dbReference type="PANTHER" id="PTHR18934">
    <property type="entry name" value="ATP-DEPENDENT RNA HELICASE"/>
    <property type="match status" value="1"/>
</dbReference>
<dbReference type="OMA" id="LFRVCNM"/>
<gene>
    <name evidence="9" type="ORF">SPAPADRAFT_141206</name>
</gene>
<keyword evidence="2" id="KW-0378">Hydrolase</keyword>
<dbReference type="SMART" id="SM00487">
    <property type="entry name" value="DEXDc"/>
    <property type="match status" value="1"/>
</dbReference>
<dbReference type="eggNOG" id="KOG0920">
    <property type="taxonomic scope" value="Eukaryota"/>
</dbReference>
<dbReference type="KEGG" id="spaa:SPAPADRAFT_141206"/>
<dbReference type="Gene3D" id="3.40.50.300">
    <property type="entry name" value="P-loop containing nucleotide triphosphate hydrolases"/>
    <property type="match status" value="2"/>
</dbReference>
<dbReference type="SMART" id="SM00847">
    <property type="entry name" value="HA2"/>
    <property type="match status" value="1"/>
</dbReference>
<evidence type="ECO:0000256" key="3">
    <source>
        <dbReference type="ARBA" id="ARBA00022806"/>
    </source>
</evidence>
<dbReference type="GO" id="GO:0008186">
    <property type="term" value="F:ATP-dependent activity, acting on RNA"/>
    <property type="evidence" value="ECO:0007669"/>
    <property type="project" value="UniProtKB-ARBA"/>
</dbReference>
<dbReference type="InterPro" id="IPR056328">
    <property type="entry name" value="DSRM_DHX29"/>
</dbReference>
<dbReference type="Pfam" id="PF00271">
    <property type="entry name" value="Helicase_C"/>
    <property type="match status" value="1"/>
</dbReference>
<dbReference type="GO" id="GO:0016787">
    <property type="term" value="F:hydrolase activity"/>
    <property type="evidence" value="ECO:0007669"/>
    <property type="project" value="UniProtKB-KW"/>
</dbReference>
<dbReference type="GO" id="GO:0005524">
    <property type="term" value="F:ATP binding"/>
    <property type="evidence" value="ECO:0007669"/>
    <property type="project" value="UniProtKB-KW"/>
</dbReference>
<dbReference type="InterPro" id="IPR011545">
    <property type="entry name" value="DEAD/DEAH_box_helicase_dom"/>
</dbReference>
<dbReference type="Pfam" id="PF07717">
    <property type="entry name" value="OB_NTP_bind"/>
    <property type="match status" value="1"/>
</dbReference>
<feature type="domain" description="Helicase C-terminal" evidence="8">
    <location>
        <begin position="825"/>
        <end position="992"/>
    </location>
</feature>
<dbReference type="GeneID" id="18870354"/>
<dbReference type="InterPro" id="IPR002464">
    <property type="entry name" value="DNA/RNA_helicase_DEAH_CS"/>
</dbReference>
<accession>G3ARP0</accession>
<dbReference type="Pfam" id="PF00270">
    <property type="entry name" value="DEAD"/>
    <property type="match status" value="1"/>
</dbReference>
<dbReference type="SMART" id="SM00490">
    <property type="entry name" value="HELICc"/>
    <property type="match status" value="1"/>
</dbReference>
<dbReference type="Pfam" id="PF05773">
    <property type="entry name" value="RWD"/>
    <property type="match status" value="1"/>
</dbReference>
<dbReference type="Proteomes" id="UP000000709">
    <property type="component" value="Unassembled WGS sequence"/>
</dbReference>
<feature type="domain" description="Helicase ATP-binding" evidence="7">
    <location>
        <begin position="595"/>
        <end position="769"/>
    </location>
</feature>
<dbReference type="CDD" id="cd23827">
    <property type="entry name" value="RWD_YLR419W-like"/>
    <property type="match status" value="1"/>
</dbReference>
<dbReference type="PROSITE" id="PS00690">
    <property type="entry name" value="DEAH_ATP_HELICASE"/>
    <property type="match status" value="1"/>
</dbReference>
<evidence type="ECO:0000256" key="1">
    <source>
        <dbReference type="ARBA" id="ARBA00022741"/>
    </source>
</evidence>
<sequence>MAKKPKKQEQPSPEPAKTKSKSKSKSSSPAPPAAAEPKKPARGLAIGENFGWTGKLPVTLLNEHCQKQKWGRCNYDMLKKPKGFVCVVTLHWENPKTKQDVPIKYWPSYEPKETTNEARHMSATFVLHRINYIKNMKMLLPIIFRDYWGDLEVERTQLLKENRTLHDIKYNINPFAVHLQQQEINEKREKERQIKQQNELKVKKPTISLGSIDKPKTAATTRKKLIMEITQIPKFPRKVWDNAPFIDIPSEVRSAMEVAIRQHIDWIDDDNNEQTSNLLKANDRVDQYRNQLVELGFRKSHIDEAFDHTSKFVDALEWLIFHVPEDDLPPAFMKSDRDTSVELKISKDIQTEYALKRLGESGFDHDEIVSALKKNDNDEFSTCVKLTHSLIPPSYVQSREDSFEDDFSLWQDEIEAIEMSGTKVNIESNDKKTISILLSPKDIPQKNVLSVKLFKSGNYPQQVPGIHIVVLDSKYKLANYVKLSIVRQLIEYLYENHFVGECMIFSIVEWLEDNISRIIKDPGQLVPVITKKVKTTANGKPVKKSHTRENKRSLSSKDLDDLKHEYSERQASSELKQSLAKRAKLPAWNKQQDLVSTITSNKVTLITGETGSGKSTQVVQFILDHLNAQGDFTTKIMCTQPRRISTIGLAERISEERVGKVGHETGYVIRGENRTNPKTRISFVTTGVLLRMLQSFLSGKAGNNNVFDELGYIFIDEVHERSVDGDFLLIILKKISNRFKNLKIVLMSATINIEKFVNFFSTPLQHIHIEGRTFPIKDYYLDGILDEIDYSIQNNDGEIIRPSADSHFFKTGTLNYDLIAKLTAHIDKKLSSENNNGSILIFMPGIMEINQTIRAINNVFESKVLTLPLHSALTSNEQRRVFKTPPKGTRKVVVSTNVAETSITIPDCVVVIDTGRSKTMFFDAKLNTTKLIENWCSQAEISQRRGRSGRITNGNCYHLYTQTTVDAMIPQPIPEIKRTRLENLYLVVKAMGISKVEEFLQSGLDAPDQTSLATSRKFLHDLGALVDDKLSHLGEYLSYLPTDPASGKLLILGCIFGCVDVCLTLAAISSTGSPFINSFDNRDRIKQVQRRFSGDQGDLIAMVNAYSAFQEQREQGKNTKKFITDNFLSYTTLNDITSTRSQYVSLLKDLGFIPIHYKPRESKLNRNENNSFIIRAIITGAFYPQVARVQYPDPKYFKSAQGSIAMDPDARSIKFWVRNEEYMKQMESDKEVNELPASRVFIHPSSVIFNDNNSNFTVDEEFLAKVSNEDGTIDYQQARELMNLTPQVSTTSSQTLRSSFVAFRSSHHTTKLYVRDITPTTTLISLLFGGDIQYNLSDTTTTTPGIVVDSWLPIRTWCKNAVLIKRLRRLLDGSIEEKLRNPQYEMESMGANNDDVLKLIEKFVCVT</sequence>
<evidence type="ECO:0000259" key="6">
    <source>
        <dbReference type="PROSITE" id="PS50908"/>
    </source>
</evidence>
<protein>
    <recommendedName>
        <fullName evidence="11">RNA helicase</fullName>
    </recommendedName>
</protein>
<dbReference type="CDD" id="cd00048">
    <property type="entry name" value="DSRM_SF"/>
    <property type="match status" value="1"/>
</dbReference>
<dbReference type="PROSITE" id="PS50908">
    <property type="entry name" value="RWD"/>
    <property type="match status" value="1"/>
</dbReference>
<dbReference type="Pfam" id="PF21010">
    <property type="entry name" value="HA2_C"/>
    <property type="match status" value="1"/>
</dbReference>
<evidence type="ECO:0000259" key="7">
    <source>
        <dbReference type="PROSITE" id="PS51192"/>
    </source>
</evidence>
<dbReference type="SUPFAM" id="SSF54768">
    <property type="entry name" value="dsRNA-binding domain-like"/>
    <property type="match status" value="1"/>
</dbReference>
<dbReference type="Pfam" id="PF24385">
    <property type="entry name" value="DSRM_DHX29"/>
    <property type="match status" value="1"/>
</dbReference>
<dbReference type="SUPFAM" id="SSF52540">
    <property type="entry name" value="P-loop containing nucleoside triphosphate hydrolases"/>
    <property type="match status" value="1"/>
</dbReference>
<keyword evidence="4" id="KW-0067">ATP-binding</keyword>
<dbReference type="Gene3D" id="1.20.120.1080">
    <property type="match status" value="1"/>
</dbReference>
<feature type="compositionally biased region" description="Basic and acidic residues" evidence="5">
    <location>
        <begin position="547"/>
        <end position="559"/>
    </location>
</feature>
<dbReference type="InterPro" id="IPR011709">
    <property type="entry name" value="DEAD-box_helicase_OB_fold"/>
</dbReference>
<dbReference type="Pfam" id="PF24899">
    <property type="entry name" value="UBA_DHX29"/>
    <property type="match status" value="1"/>
</dbReference>
<evidence type="ECO:0000256" key="5">
    <source>
        <dbReference type="SAM" id="MobiDB-lite"/>
    </source>
</evidence>
<dbReference type="Pfam" id="PF26026">
    <property type="entry name" value="RNA_hel_CTD"/>
    <property type="match status" value="1"/>
</dbReference>
<dbReference type="InterPro" id="IPR006575">
    <property type="entry name" value="RWD_dom"/>
</dbReference>
<dbReference type="GO" id="GO:0004386">
    <property type="term" value="F:helicase activity"/>
    <property type="evidence" value="ECO:0007669"/>
    <property type="project" value="UniProtKB-KW"/>
</dbReference>
<reference evidence="9 10" key="1">
    <citation type="journal article" date="2011" name="Proc. Natl. Acad. Sci. U.S.A.">
        <title>Comparative genomics of xylose-fermenting fungi for enhanced biofuel production.</title>
        <authorList>
            <person name="Wohlbach D.J."/>
            <person name="Kuo A."/>
            <person name="Sato T.K."/>
            <person name="Potts K.M."/>
            <person name="Salamov A.A."/>
            <person name="LaButti K.M."/>
            <person name="Sun H."/>
            <person name="Clum A."/>
            <person name="Pangilinan J.L."/>
            <person name="Lindquist E.A."/>
            <person name="Lucas S."/>
            <person name="Lapidus A."/>
            <person name="Jin M."/>
            <person name="Gunawan C."/>
            <person name="Balan V."/>
            <person name="Dale B.E."/>
            <person name="Jeffries T.W."/>
            <person name="Zinkel R."/>
            <person name="Barry K.W."/>
            <person name="Grigoriev I.V."/>
            <person name="Gasch A.P."/>
        </authorList>
    </citation>
    <scope>NUCLEOTIDE SEQUENCE [LARGE SCALE GENOMIC DNA]</scope>
    <source>
        <strain evidence="10">NRRL Y-27907 / 11-Y1</strain>
    </source>
</reference>
<dbReference type="InterPro" id="IPR001650">
    <property type="entry name" value="Helicase_C-like"/>
</dbReference>
<dbReference type="CDD" id="cd18791">
    <property type="entry name" value="SF2_C_RHA"/>
    <property type="match status" value="1"/>
</dbReference>
<dbReference type="GO" id="GO:0003723">
    <property type="term" value="F:RNA binding"/>
    <property type="evidence" value="ECO:0007669"/>
    <property type="project" value="TreeGrafter"/>
</dbReference>
<dbReference type="HOGENOM" id="CLU_001832_4_0_1"/>
<dbReference type="InterPro" id="IPR016135">
    <property type="entry name" value="UBQ-conjugating_enzyme/RWD"/>
</dbReference>
<feature type="domain" description="RWD" evidence="6">
    <location>
        <begin position="412"/>
        <end position="518"/>
    </location>
</feature>
<dbReference type="InterPro" id="IPR027417">
    <property type="entry name" value="P-loop_NTPase"/>
</dbReference>
<dbReference type="RefSeq" id="XP_007376571.1">
    <property type="nucleotide sequence ID" value="XM_007376509.1"/>
</dbReference>
<dbReference type="PROSITE" id="PS51192">
    <property type="entry name" value="HELICASE_ATP_BIND_1"/>
    <property type="match status" value="1"/>
</dbReference>
<dbReference type="FunCoup" id="G3ARP0">
    <property type="interactions" value="959"/>
</dbReference>
<dbReference type="SUPFAM" id="SSF54495">
    <property type="entry name" value="UBC-like"/>
    <property type="match status" value="1"/>
</dbReference>
<evidence type="ECO:0000256" key="2">
    <source>
        <dbReference type="ARBA" id="ARBA00022801"/>
    </source>
</evidence>
<dbReference type="OrthoDB" id="5600252at2759"/>
<organism evidence="10">
    <name type="scientific">Spathaspora passalidarum (strain NRRL Y-27907 / 11-Y1)</name>
    <dbReference type="NCBI Taxonomy" id="619300"/>
    <lineage>
        <taxon>Eukaryota</taxon>
        <taxon>Fungi</taxon>
        <taxon>Dikarya</taxon>
        <taxon>Ascomycota</taxon>
        <taxon>Saccharomycotina</taxon>
        <taxon>Pichiomycetes</taxon>
        <taxon>Debaryomycetaceae</taxon>
        <taxon>Spathaspora</taxon>
    </lineage>
</organism>
<evidence type="ECO:0000313" key="10">
    <source>
        <dbReference type="Proteomes" id="UP000000709"/>
    </source>
</evidence>
<feature type="region of interest" description="Disordered" evidence="5">
    <location>
        <begin position="537"/>
        <end position="559"/>
    </location>
</feature>
<keyword evidence="3" id="KW-0347">Helicase</keyword>
<evidence type="ECO:0008006" key="11">
    <source>
        <dbReference type="Google" id="ProtNLM"/>
    </source>
</evidence>
<keyword evidence="1" id="KW-0547">Nucleotide-binding</keyword>
<dbReference type="PANTHER" id="PTHR18934:SF267">
    <property type="entry name" value="ATP-DEPENDENT RNA HELICASE YLR419W-RELATED"/>
    <property type="match status" value="1"/>
</dbReference>
<dbReference type="CDD" id="cd17917">
    <property type="entry name" value="DEXHc_RHA-like"/>
    <property type="match status" value="1"/>
</dbReference>
<evidence type="ECO:0000256" key="4">
    <source>
        <dbReference type="ARBA" id="ARBA00022840"/>
    </source>
</evidence>
<dbReference type="InParanoid" id="G3ARP0"/>
<dbReference type="InterPro" id="IPR007502">
    <property type="entry name" value="Helicase-assoc_dom"/>
</dbReference>
<feature type="region of interest" description="Disordered" evidence="5">
    <location>
        <begin position="1"/>
        <end position="42"/>
    </location>
</feature>
<evidence type="ECO:0000259" key="8">
    <source>
        <dbReference type="PROSITE" id="PS51194"/>
    </source>
</evidence>
<dbReference type="PROSITE" id="PS51194">
    <property type="entry name" value="HELICASE_CTER"/>
    <property type="match status" value="1"/>
</dbReference>
<name>G3ARP0_SPAPN</name>
<dbReference type="InterPro" id="IPR056890">
    <property type="entry name" value="UBA_DHX29-like"/>
</dbReference>
<dbReference type="EMBL" id="GL996503">
    <property type="protein sequence ID" value="EGW31793.1"/>
    <property type="molecule type" value="Genomic_DNA"/>
</dbReference>
<proteinExistence type="predicted"/>
<keyword evidence="10" id="KW-1185">Reference proteome</keyword>
<evidence type="ECO:0000313" key="9">
    <source>
        <dbReference type="EMBL" id="EGW31793.1"/>
    </source>
</evidence>
<dbReference type="STRING" id="619300.G3ARP0"/>
<dbReference type="InterPro" id="IPR014001">
    <property type="entry name" value="Helicase_ATP-bd"/>
</dbReference>
<dbReference type="Gene3D" id="3.10.110.10">
    <property type="entry name" value="Ubiquitin Conjugating Enzyme"/>
    <property type="match status" value="1"/>
</dbReference>
<dbReference type="GO" id="GO:1990904">
    <property type="term" value="C:ribonucleoprotein complex"/>
    <property type="evidence" value="ECO:0007669"/>
    <property type="project" value="UniProtKB-ARBA"/>
</dbReference>
<dbReference type="InterPro" id="IPR059023">
    <property type="entry name" value="RNA_hel_CTD"/>
</dbReference>